<evidence type="ECO:0000313" key="2">
    <source>
        <dbReference type="Proteomes" id="UP001596409"/>
    </source>
</evidence>
<keyword evidence="2" id="KW-1185">Reference proteome</keyword>
<evidence type="ECO:0000313" key="1">
    <source>
        <dbReference type="EMBL" id="MFC7011617.1"/>
    </source>
</evidence>
<name>A0ABW2DYJ9_9ACTN</name>
<organism evidence="1 2">
    <name type="scientific">Streptomyces viridiviolaceus</name>
    <dbReference type="NCBI Taxonomy" id="68282"/>
    <lineage>
        <taxon>Bacteria</taxon>
        <taxon>Bacillati</taxon>
        <taxon>Actinomycetota</taxon>
        <taxon>Actinomycetes</taxon>
        <taxon>Kitasatosporales</taxon>
        <taxon>Streptomycetaceae</taxon>
        <taxon>Streptomyces</taxon>
    </lineage>
</organism>
<dbReference type="Proteomes" id="UP001596409">
    <property type="component" value="Unassembled WGS sequence"/>
</dbReference>
<sequence length="85" mass="8520">MVAPSRPSVNNVAGNSQVLVYSRSRTATAVATASVTTHGSAPISPSGIWVAGIVADTFPVSAAQEDQAVGVVSLDAAAFKTESFA</sequence>
<gene>
    <name evidence="1" type="ORF">ACFQMH_07810</name>
</gene>
<accession>A0ABW2DYJ9</accession>
<dbReference type="RefSeq" id="WP_189879815.1">
    <property type="nucleotide sequence ID" value="NZ_BMWA01000036.1"/>
</dbReference>
<reference evidence="2" key="1">
    <citation type="journal article" date="2019" name="Int. J. Syst. Evol. Microbiol.">
        <title>The Global Catalogue of Microorganisms (GCM) 10K type strain sequencing project: providing services to taxonomists for standard genome sequencing and annotation.</title>
        <authorList>
            <consortium name="The Broad Institute Genomics Platform"/>
            <consortium name="The Broad Institute Genome Sequencing Center for Infectious Disease"/>
            <person name="Wu L."/>
            <person name="Ma J."/>
        </authorList>
    </citation>
    <scope>NUCLEOTIDE SEQUENCE [LARGE SCALE GENOMIC DNA]</scope>
    <source>
        <strain evidence="2">JCM 4855</strain>
    </source>
</reference>
<dbReference type="EMBL" id="JBHSYM010000016">
    <property type="protein sequence ID" value="MFC7011617.1"/>
    <property type="molecule type" value="Genomic_DNA"/>
</dbReference>
<comment type="caution">
    <text evidence="1">The sequence shown here is derived from an EMBL/GenBank/DDBJ whole genome shotgun (WGS) entry which is preliminary data.</text>
</comment>
<proteinExistence type="predicted"/>
<protein>
    <submittedName>
        <fullName evidence="1">Uncharacterized protein</fullName>
    </submittedName>
</protein>